<dbReference type="EMBL" id="CADCXU010010427">
    <property type="protein sequence ID" value="CAB0001140.1"/>
    <property type="molecule type" value="Genomic_DNA"/>
</dbReference>
<feature type="coiled-coil region" evidence="1">
    <location>
        <begin position="216"/>
        <end position="266"/>
    </location>
</feature>
<dbReference type="PANTHER" id="PTHR14388">
    <property type="entry name" value="T CELL-SPECIFIC ADAPTER PROTEIN TSAD"/>
    <property type="match status" value="1"/>
</dbReference>
<accession>A0A6H5GDZ9</accession>
<evidence type="ECO:0000313" key="3">
    <source>
        <dbReference type="Proteomes" id="UP000479000"/>
    </source>
</evidence>
<reference evidence="2 3" key="1">
    <citation type="submission" date="2020-02" db="EMBL/GenBank/DDBJ databases">
        <authorList>
            <person name="Ferguson B K."/>
        </authorList>
    </citation>
    <scope>NUCLEOTIDE SEQUENCE [LARGE SCALE GENOMIC DNA]</scope>
</reference>
<keyword evidence="1" id="KW-0175">Coiled coil</keyword>
<keyword evidence="3" id="KW-1185">Reference proteome</keyword>
<dbReference type="GO" id="GO:0005737">
    <property type="term" value="C:cytoplasm"/>
    <property type="evidence" value="ECO:0007669"/>
    <property type="project" value="TreeGrafter"/>
</dbReference>
<gene>
    <name evidence="2" type="ORF">NTEN_LOCUS6927</name>
</gene>
<name>A0A6H5GDZ9_9HEMI</name>
<evidence type="ECO:0000313" key="2">
    <source>
        <dbReference type="EMBL" id="CAB0001140.1"/>
    </source>
</evidence>
<organism evidence="2 3">
    <name type="scientific">Nesidiocoris tenuis</name>
    <dbReference type="NCBI Taxonomy" id="355587"/>
    <lineage>
        <taxon>Eukaryota</taxon>
        <taxon>Metazoa</taxon>
        <taxon>Ecdysozoa</taxon>
        <taxon>Arthropoda</taxon>
        <taxon>Hexapoda</taxon>
        <taxon>Insecta</taxon>
        <taxon>Pterygota</taxon>
        <taxon>Neoptera</taxon>
        <taxon>Paraneoptera</taxon>
        <taxon>Hemiptera</taxon>
        <taxon>Heteroptera</taxon>
        <taxon>Panheteroptera</taxon>
        <taxon>Cimicomorpha</taxon>
        <taxon>Miridae</taxon>
        <taxon>Dicyphina</taxon>
        <taxon>Nesidiocoris</taxon>
    </lineage>
</organism>
<feature type="non-terminal residue" evidence="2">
    <location>
        <position position="306"/>
    </location>
</feature>
<sequence>MPRTTRHFSTVGSSKSDMAGEDRFFLIFGFKELSQHLAADRLQKLFFEEHAHFRGEAKNRMLGNPYLASNLKSADPLYGEAQIRMATVLQQDVSEARLEGRVFSIFQTNAVPRIKTFFSLQKSFLNRFFAMLQQILNEMWVDPEILAELDESQKQTLFCKMREEQVRRWKVWDNSNPPKPPHSLKASKKRVEFLMDIRGEPWTWVMGEHSDDKSIEEIMEQEAREAARRLAEKEAQSLRKTMEAELTELLELNKKQREEIEVAEQKLDAEDIYCSADELKSWARPRPTIAPNSFKRDALQEISFNK</sequence>
<dbReference type="AlphaFoldDB" id="A0A6H5GDZ9"/>
<dbReference type="OrthoDB" id="10003345at2759"/>
<protein>
    <submittedName>
        <fullName evidence="2">Uncharacterized protein</fullName>
    </submittedName>
</protein>
<dbReference type="PANTHER" id="PTHR14388:SF17">
    <property type="entry name" value="SH2 DOMAIN-CONTAINING PROTEIN"/>
    <property type="match status" value="1"/>
</dbReference>
<dbReference type="Proteomes" id="UP000479000">
    <property type="component" value="Unassembled WGS sequence"/>
</dbReference>
<evidence type="ECO:0000256" key="1">
    <source>
        <dbReference type="SAM" id="Coils"/>
    </source>
</evidence>
<proteinExistence type="predicted"/>